<dbReference type="Proteomes" id="UP000586305">
    <property type="component" value="Unassembled WGS sequence"/>
</dbReference>
<dbReference type="EMBL" id="JABBPG010000003">
    <property type="protein sequence ID" value="NOU50785.1"/>
    <property type="molecule type" value="Genomic_DNA"/>
</dbReference>
<protein>
    <submittedName>
        <fullName evidence="2">Acyl carrier protein</fullName>
    </submittedName>
</protein>
<reference evidence="2 3" key="1">
    <citation type="submission" date="2020-04" db="EMBL/GenBank/DDBJ databases">
        <title>Pseudoalteromonas caenipelagi sp. nov., isolated from a tidal flat.</title>
        <authorList>
            <person name="Park S."/>
            <person name="Yoon J.-H."/>
        </authorList>
    </citation>
    <scope>NUCLEOTIDE SEQUENCE [LARGE SCALE GENOMIC DNA]</scope>
    <source>
        <strain evidence="2 3">JBTF-M23</strain>
    </source>
</reference>
<keyword evidence="3" id="KW-1185">Reference proteome</keyword>
<accession>A0A849VCK6</accession>
<dbReference type="RefSeq" id="WP_171625862.1">
    <property type="nucleotide sequence ID" value="NZ_JABBPG010000003.1"/>
</dbReference>
<dbReference type="AlphaFoldDB" id="A0A849VCK6"/>
<evidence type="ECO:0000259" key="1">
    <source>
        <dbReference type="Pfam" id="PF00550"/>
    </source>
</evidence>
<sequence>MSNEALYSFFQDFFEARGVILPTEIEDYNFIASGVLDSFEVLSLIMQIELEFSVSFSPEELLDEKNASIGGLISSIQAKL</sequence>
<comment type="caution">
    <text evidence="2">The sequence shown here is derived from an EMBL/GenBank/DDBJ whole genome shotgun (WGS) entry which is preliminary data.</text>
</comment>
<evidence type="ECO:0000313" key="2">
    <source>
        <dbReference type="EMBL" id="NOU50785.1"/>
    </source>
</evidence>
<dbReference type="Gene3D" id="1.10.1200.10">
    <property type="entry name" value="ACP-like"/>
    <property type="match status" value="1"/>
</dbReference>
<dbReference type="InterPro" id="IPR009081">
    <property type="entry name" value="PP-bd_ACP"/>
</dbReference>
<feature type="domain" description="Carrier" evidence="1">
    <location>
        <begin position="26"/>
        <end position="72"/>
    </location>
</feature>
<dbReference type="Pfam" id="PF00550">
    <property type="entry name" value="PP-binding"/>
    <property type="match status" value="1"/>
</dbReference>
<evidence type="ECO:0000313" key="3">
    <source>
        <dbReference type="Proteomes" id="UP000586305"/>
    </source>
</evidence>
<organism evidence="2 3">
    <name type="scientific">Pseudoalteromonas caenipelagi</name>
    <dbReference type="NCBI Taxonomy" id="2726988"/>
    <lineage>
        <taxon>Bacteria</taxon>
        <taxon>Pseudomonadati</taxon>
        <taxon>Pseudomonadota</taxon>
        <taxon>Gammaproteobacteria</taxon>
        <taxon>Alteromonadales</taxon>
        <taxon>Pseudoalteromonadaceae</taxon>
        <taxon>Pseudoalteromonas</taxon>
    </lineage>
</organism>
<gene>
    <name evidence="2" type="ORF">HG263_09600</name>
</gene>
<dbReference type="SUPFAM" id="SSF47336">
    <property type="entry name" value="ACP-like"/>
    <property type="match status" value="1"/>
</dbReference>
<dbReference type="InterPro" id="IPR036736">
    <property type="entry name" value="ACP-like_sf"/>
</dbReference>
<proteinExistence type="predicted"/>
<name>A0A849VCK6_9GAMM</name>